<accession>A0AA39X2A2</accession>
<feature type="chain" id="PRO_5041293944" description="Glycoside hydrolase family 5 domain-containing protein" evidence="1">
    <location>
        <begin position="20"/>
        <end position="562"/>
    </location>
</feature>
<dbReference type="Gene3D" id="3.20.20.80">
    <property type="entry name" value="Glycosidases"/>
    <property type="match status" value="1"/>
</dbReference>
<evidence type="ECO:0000313" key="2">
    <source>
        <dbReference type="EMBL" id="KAK0625930.1"/>
    </source>
</evidence>
<gene>
    <name evidence="2" type="ORF">B0T14DRAFT_577167</name>
</gene>
<organism evidence="2 3">
    <name type="scientific">Immersiella caudata</name>
    <dbReference type="NCBI Taxonomy" id="314043"/>
    <lineage>
        <taxon>Eukaryota</taxon>
        <taxon>Fungi</taxon>
        <taxon>Dikarya</taxon>
        <taxon>Ascomycota</taxon>
        <taxon>Pezizomycotina</taxon>
        <taxon>Sordariomycetes</taxon>
        <taxon>Sordariomycetidae</taxon>
        <taxon>Sordariales</taxon>
        <taxon>Lasiosphaeriaceae</taxon>
        <taxon>Immersiella</taxon>
    </lineage>
</organism>
<dbReference type="AlphaFoldDB" id="A0AA39X2A2"/>
<sequence length="562" mass="59539">MLPLFPLALALAAATSAAATSFGGVNHYFLAALERRERQSVIRTLHNSGVRVIRTFVRPEIYDSEKGNPKAKWPDVESPMGVFANPLSSILDRYDDMLQDVNSISGGRMKVILSLHDANMIAGFTQPCDAYCQYMKGRGMHWWSFYTDRTIREAFKNRLRNILVSYKSKNFVGRPWRDLSHIIMAINLENEPGVGGNQGLVTGTGWTCDISTFLRGILSERIAVATGAIGGALSGSNNYPDETFSCAAVDIISLHGYFASSSGASAGQPWCQLLGGSSSLLARAKASGKLLMAEEWVYNGGTAGKAADITSQGHALNALGIPWSYWDVMTGSESCSACNHPEVSITNTSPTGAWAALSGVLREANTVPSAQDWSKFMSTSGSGTAITDGTCGTSAGTCTWGCSGWKCGAQNPCQGDLDCSGNSVCSACTWGCQGWKCSSSSPCKDQLQCISGTCQKCVWGCLGWSCSSSSPCSGEFECISGTCKPCAWGCHGWSCSKSSPCKGVNQCESGVCKPCTWGCPGWQCGSSSPCQGDLECRGGTCGDCVSGCSFTPDASIRCKYTC</sequence>
<dbReference type="EMBL" id="JAULSU010000002">
    <property type="protein sequence ID" value="KAK0625930.1"/>
    <property type="molecule type" value="Genomic_DNA"/>
</dbReference>
<dbReference type="InterPro" id="IPR017853">
    <property type="entry name" value="GH"/>
</dbReference>
<comment type="caution">
    <text evidence="2">The sequence shown here is derived from an EMBL/GenBank/DDBJ whole genome shotgun (WGS) entry which is preliminary data.</text>
</comment>
<keyword evidence="1" id="KW-0732">Signal</keyword>
<evidence type="ECO:0000313" key="3">
    <source>
        <dbReference type="Proteomes" id="UP001175000"/>
    </source>
</evidence>
<evidence type="ECO:0008006" key="4">
    <source>
        <dbReference type="Google" id="ProtNLM"/>
    </source>
</evidence>
<dbReference type="Proteomes" id="UP001175000">
    <property type="component" value="Unassembled WGS sequence"/>
</dbReference>
<evidence type="ECO:0000256" key="1">
    <source>
        <dbReference type="SAM" id="SignalP"/>
    </source>
</evidence>
<reference evidence="2" key="1">
    <citation type="submission" date="2023-06" db="EMBL/GenBank/DDBJ databases">
        <title>Genome-scale phylogeny and comparative genomics of the fungal order Sordariales.</title>
        <authorList>
            <consortium name="Lawrence Berkeley National Laboratory"/>
            <person name="Hensen N."/>
            <person name="Bonometti L."/>
            <person name="Westerberg I."/>
            <person name="Brannstrom I.O."/>
            <person name="Guillou S."/>
            <person name="Cros-Aarteil S."/>
            <person name="Calhoun S."/>
            <person name="Haridas S."/>
            <person name="Kuo A."/>
            <person name="Mondo S."/>
            <person name="Pangilinan J."/>
            <person name="Riley R."/>
            <person name="Labutti K."/>
            <person name="Andreopoulos B."/>
            <person name="Lipzen A."/>
            <person name="Chen C."/>
            <person name="Yanf M."/>
            <person name="Daum C."/>
            <person name="Ng V."/>
            <person name="Clum A."/>
            <person name="Steindorff A."/>
            <person name="Ohm R."/>
            <person name="Martin F."/>
            <person name="Silar P."/>
            <person name="Natvig D."/>
            <person name="Lalanne C."/>
            <person name="Gautier V."/>
            <person name="Ament-Velasquez S.L."/>
            <person name="Kruys A."/>
            <person name="Hutchinson M.I."/>
            <person name="Powell A.J."/>
            <person name="Barry K."/>
            <person name="Miller A.N."/>
            <person name="Grigoriev I.V."/>
            <person name="Debuchy R."/>
            <person name="Gladieux P."/>
            <person name="Thoren M.H."/>
            <person name="Johannesson H."/>
        </authorList>
    </citation>
    <scope>NUCLEOTIDE SEQUENCE</scope>
    <source>
        <strain evidence="2">CBS 606.72</strain>
    </source>
</reference>
<dbReference type="SUPFAM" id="SSF51445">
    <property type="entry name" value="(Trans)glycosidases"/>
    <property type="match status" value="1"/>
</dbReference>
<proteinExistence type="predicted"/>
<keyword evidence="3" id="KW-1185">Reference proteome</keyword>
<feature type="signal peptide" evidence="1">
    <location>
        <begin position="1"/>
        <end position="19"/>
    </location>
</feature>
<name>A0AA39X2A2_9PEZI</name>
<protein>
    <recommendedName>
        <fullName evidence="4">Glycoside hydrolase family 5 domain-containing protein</fullName>
    </recommendedName>
</protein>